<keyword evidence="1" id="KW-0472">Membrane</keyword>
<keyword evidence="2" id="KW-0732">Signal</keyword>
<dbReference type="InterPro" id="IPR011050">
    <property type="entry name" value="Pectin_lyase_fold/virulence"/>
</dbReference>
<dbReference type="Proteomes" id="UP000824232">
    <property type="component" value="Unassembled WGS sequence"/>
</dbReference>
<gene>
    <name evidence="3" type="ORF">IAB38_06925</name>
</gene>
<evidence type="ECO:0000313" key="3">
    <source>
        <dbReference type="EMBL" id="HIR59767.1"/>
    </source>
</evidence>
<proteinExistence type="predicted"/>
<keyword evidence="1" id="KW-0812">Transmembrane</keyword>
<evidence type="ECO:0000313" key="4">
    <source>
        <dbReference type="Proteomes" id="UP000824232"/>
    </source>
</evidence>
<organism evidence="3 4">
    <name type="scientific">Candidatus Onthousia excrementipullorum</name>
    <dbReference type="NCBI Taxonomy" id="2840884"/>
    <lineage>
        <taxon>Bacteria</taxon>
        <taxon>Bacillati</taxon>
        <taxon>Bacillota</taxon>
        <taxon>Bacilli</taxon>
        <taxon>Candidatus Onthousia</taxon>
    </lineage>
</organism>
<dbReference type="AlphaFoldDB" id="A0A9D1J3P1"/>
<keyword evidence="1" id="KW-1133">Transmembrane helix</keyword>
<dbReference type="SUPFAM" id="SSF51126">
    <property type="entry name" value="Pectin lyase-like"/>
    <property type="match status" value="1"/>
</dbReference>
<dbReference type="InterPro" id="IPR012332">
    <property type="entry name" value="Autotransporter_pectin_lyase_C"/>
</dbReference>
<name>A0A9D1J3P1_9FIRM</name>
<dbReference type="Gene3D" id="2.160.20.20">
    <property type="match status" value="1"/>
</dbReference>
<sequence length="528" mass="56067">MKKISLFATIFVAFFAFGVMNVEAATSFDGMEENGVITLTENVELASKYQIDDDKEITIDLNGYTLTGPTDNYLIDNRGTIKIIDNGSSKGKISCPSSTSSCLRNLGEMTIDGVTVESAFAAVKNDAENNYSGNLTVKNATLISTRTGSTSVGFTGVLQNWGSAIIDNTTITATENEYAVFARSGSATNTDSTITISNSTLTGSYFVVQERDGSNQTTQTVNISDSTLNGQAKGNKSSGAISSYSGDITVTTNKVSVNNVVVANSKPGTKITFDMDYNTTLAIPEGVTVIIPEGRVLTVKLNGVKVGDGKLEVQGKMEGAGAYLENANAYYPTLQNAIRYGVSSKGTDTIKLLSNIKETSKIDVNLNKNITIDLNGYTVDGTNSVVIANNGTLTFVDTSKDKAGEFNPTITNNGSLTIEGGTFANAPVTNDGATTTLNGGTYPIEDIENVVIPEDKEIIKNEDGSYSIVPINEEIEVIDPEPTTPETPVEEVKEEAKNPETSDGILLFLGLTVVGITGSVLTYRRLHN</sequence>
<feature type="transmembrane region" description="Helical" evidence="1">
    <location>
        <begin position="505"/>
        <end position="523"/>
    </location>
</feature>
<accession>A0A9D1J3P1</accession>
<dbReference type="EMBL" id="DVHC01000065">
    <property type="protein sequence ID" value="HIR59767.1"/>
    <property type="molecule type" value="Genomic_DNA"/>
</dbReference>
<evidence type="ECO:0000256" key="1">
    <source>
        <dbReference type="SAM" id="Phobius"/>
    </source>
</evidence>
<evidence type="ECO:0000256" key="2">
    <source>
        <dbReference type="SAM" id="SignalP"/>
    </source>
</evidence>
<feature type="chain" id="PRO_5038822213" evidence="2">
    <location>
        <begin position="25"/>
        <end position="528"/>
    </location>
</feature>
<comment type="caution">
    <text evidence="3">The sequence shown here is derived from an EMBL/GenBank/DDBJ whole genome shotgun (WGS) entry which is preliminary data.</text>
</comment>
<reference evidence="3" key="2">
    <citation type="journal article" date="2021" name="PeerJ">
        <title>Extensive microbial diversity within the chicken gut microbiome revealed by metagenomics and culture.</title>
        <authorList>
            <person name="Gilroy R."/>
            <person name="Ravi A."/>
            <person name="Getino M."/>
            <person name="Pursley I."/>
            <person name="Horton D.L."/>
            <person name="Alikhan N.F."/>
            <person name="Baker D."/>
            <person name="Gharbi K."/>
            <person name="Hall N."/>
            <person name="Watson M."/>
            <person name="Adriaenssens E.M."/>
            <person name="Foster-Nyarko E."/>
            <person name="Jarju S."/>
            <person name="Secka A."/>
            <person name="Antonio M."/>
            <person name="Oren A."/>
            <person name="Chaudhuri R.R."/>
            <person name="La Ragione R."/>
            <person name="Hildebrand F."/>
            <person name="Pallen M.J."/>
        </authorList>
    </citation>
    <scope>NUCLEOTIDE SEQUENCE</scope>
    <source>
        <strain evidence="3">CHK184-20233</strain>
    </source>
</reference>
<protein>
    <submittedName>
        <fullName evidence="3">Uncharacterized protein</fullName>
    </submittedName>
</protein>
<feature type="signal peptide" evidence="2">
    <location>
        <begin position="1"/>
        <end position="24"/>
    </location>
</feature>
<reference evidence="3" key="1">
    <citation type="submission" date="2020-10" db="EMBL/GenBank/DDBJ databases">
        <authorList>
            <person name="Gilroy R."/>
        </authorList>
    </citation>
    <scope>NUCLEOTIDE SEQUENCE</scope>
    <source>
        <strain evidence="3">CHK184-20233</strain>
    </source>
</reference>